<organism evidence="1 2">
    <name type="scientific">Brumimicrobium glaciale</name>
    <dbReference type="NCBI Taxonomy" id="200475"/>
    <lineage>
        <taxon>Bacteria</taxon>
        <taxon>Pseudomonadati</taxon>
        <taxon>Bacteroidota</taxon>
        <taxon>Flavobacteriia</taxon>
        <taxon>Flavobacteriales</taxon>
        <taxon>Crocinitomicaceae</taxon>
        <taxon>Brumimicrobium</taxon>
    </lineage>
</organism>
<dbReference type="RefSeq" id="WP_130092734.1">
    <property type="nucleotide sequence ID" value="NZ_SETE01000002.1"/>
</dbReference>
<keyword evidence="2" id="KW-1185">Reference proteome</keyword>
<dbReference type="EMBL" id="SETE01000002">
    <property type="protein sequence ID" value="RYM34725.1"/>
    <property type="molecule type" value="Genomic_DNA"/>
</dbReference>
<name>A0A4Q4KMX9_9FLAO</name>
<comment type="caution">
    <text evidence="1">The sequence shown here is derived from an EMBL/GenBank/DDBJ whole genome shotgun (WGS) entry which is preliminary data.</text>
</comment>
<evidence type="ECO:0000313" key="1">
    <source>
        <dbReference type="EMBL" id="RYM34725.1"/>
    </source>
</evidence>
<dbReference type="AlphaFoldDB" id="A0A4Q4KMX9"/>
<reference evidence="1 2" key="1">
    <citation type="submission" date="2019-02" db="EMBL/GenBank/DDBJ databases">
        <title>Genome sequence of the sea-ice species Brumimicrobium glaciale.</title>
        <authorList>
            <person name="Bowman J.P."/>
        </authorList>
    </citation>
    <scope>NUCLEOTIDE SEQUENCE [LARGE SCALE GENOMIC DNA]</scope>
    <source>
        <strain evidence="1 2">IC156</strain>
    </source>
</reference>
<evidence type="ECO:0000313" key="2">
    <source>
        <dbReference type="Proteomes" id="UP000293952"/>
    </source>
</evidence>
<protein>
    <submittedName>
        <fullName evidence="1">Uncharacterized protein</fullName>
    </submittedName>
</protein>
<gene>
    <name evidence="1" type="ORF">ERX46_04950</name>
</gene>
<dbReference type="OrthoDB" id="1466658at2"/>
<sequence length="234" mass="27763">MRELRPLTISNSIKSAPSVLLTPEMEKFSFIQPLNPDFILAQTIYTLIHKHFKVEMLEAGTFKLKEVKYLLAEEPEGVLNVDDWLDCLWTSKRKFNHLLNPNALFKMYLINLFFPLFSTTRKLMLPGKKDRFVMDAYPNLSKNEGIRFRPVNLNELGLTKVEFKKLFSYLHKDLAQIIDDFLVLHHDNLYKDLKYQVSLYPTIRNKYWNELKQCFEPEFKTYARAEAENYLLKL</sequence>
<proteinExistence type="predicted"/>
<accession>A0A4Q4KMX9</accession>
<dbReference type="Proteomes" id="UP000293952">
    <property type="component" value="Unassembled WGS sequence"/>
</dbReference>